<dbReference type="InterPro" id="IPR037066">
    <property type="entry name" value="Plug_dom_sf"/>
</dbReference>
<dbReference type="SUPFAM" id="SSF56935">
    <property type="entry name" value="Porins"/>
    <property type="match status" value="1"/>
</dbReference>
<dbReference type="PROSITE" id="PS52016">
    <property type="entry name" value="TONB_DEPENDENT_REC_3"/>
    <property type="match status" value="1"/>
</dbReference>
<comment type="similarity">
    <text evidence="1">Belongs to the TonB-dependent receptor family.</text>
</comment>
<dbReference type="InterPro" id="IPR012910">
    <property type="entry name" value="Plug_dom"/>
</dbReference>
<comment type="subcellular location">
    <subcellularLocation>
        <location evidence="1">Cell outer membrane</location>
        <topology evidence="1">Multi-pass membrane protein</topology>
    </subcellularLocation>
</comment>
<protein>
    <submittedName>
        <fullName evidence="3">TonB-dependent receptor plug domain-containing protein</fullName>
    </submittedName>
</protein>
<dbReference type="AlphaFoldDB" id="A0A9X1QYP2"/>
<comment type="caution">
    <text evidence="3">The sequence shown here is derived from an EMBL/GenBank/DDBJ whole genome shotgun (WGS) entry which is preliminary data.</text>
</comment>
<keyword evidence="1" id="KW-0813">Transport</keyword>
<accession>A0A9X1QYP2</accession>
<keyword evidence="1" id="KW-0812">Transmembrane</keyword>
<organism evidence="3 4">
    <name type="scientific">Aequorivita vitellina</name>
    <dbReference type="NCBI Taxonomy" id="2874475"/>
    <lineage>
        <taxon>Bacteria</taxon>
        <taxon>Pseudomonadati</taxon>
        <taxon>Bacteroidota</taxon>
        <taxon>Flavobacteriia</taxon>
        <taxon>Flavobacteriales</taxon>
        <taxon>Flavobacteriaceae</taxon>
        <taxon>Aequorivita</taxon>
    </lineage>
</organism>
<proteinExistence type="inferred from homology"/>
<dbReference type="InterPro" id="IPR039426">
    <property type="entry name" value="TonB-dep_rcpt-like"/>
</dbReference>
<evidence type="ECO:0000313" key="3">
    <source>
        <dbReference type="EMBL" id="MCG2418994.1"/>
    </source>
</evidence>
<evidence type="ECO:0000256" key="1">
    <source>
        <dbReference type="PROSITE-ProRule" id="PRU01360"/>
    </source>
</evidence>
<dbReference type="RefSeq" id="WP_237602783.1">
    <property type="nucleotide sequence ID" value="NZ_JAIRBA010000013.1"/>
</dbReference>
<dbReference type="Pfam" id="PF07715">
    <property type="entry name" value="Plug"/>
    <property type="match status" value="1"/>
</dbReference>
<evidence type="ECO:0000259" key="2">
    <source>
        <dbReference type="Pfam" id="PF07715"/>
    </source>
</evidence>
<keyword evidence="1" id="KW-1134">Transmembrane beta strand</keyword>
<sequence>MKKILAIATIAFMCLAFSFGNVSGLKLLILNRLKDYTTKNYPEKIYIQTDRPYYTAGESIWFNAYLVNGVTHKKSTKSKVIYVELINEQNEVISDRKIFAESLSVDGDFKLPVNLPEGVYLLRAFTNYMRNQSREYFFKKEIPVFALNSDSLKKEDDEASKLAKNTELPDIGFYPEGGYLVNGINSRVAVKIKDAELTASPVAGIIEDTDGNKITDFKTHEFGLGSFFLKPEPGKEYRAVISNGDENILYPLPIPLSEGYVMNTSITDDEVIINVATNKKEGLKNTLIIGQQRGLAAFDYTQYNDTSTLLVKIPTADLVEGVLDIVLFNNSEKPVAERLVFIKKEEKLSLSVKKTNGLTTGLRDRVNLEIAVRDKMGRLVPNTLSISVTDAVLIKPDDNAENIKTYLLLNSDLRGKIKSPNYFFTPGDTIKKNHQLDLIMLTHGWRRFTWQELLENSSPQKFQPEDGIYISGYTLNAKSPFQNKVSETKLTFRKNGFYQEAESTDNNGRFSYGPFVYTDTIDVFFQAGENLSTEKPNYKDTNIKLDPPAQRPTVIPDRIFNPFNQKLEIANLETYRKKTRSNVFRDFQFDQERELLDEVVVAGKGKKTEEEIKEIKREKRTRPFSPSHRIVVDELGAHGSGDFMELIANVPGVRIGRKQGKGNETSQDFEVNLRGMKPAFYLDNVEVDLVTARTVHQAEIDFIDIMNTGHASAAYGLKAQGVIAIYTKQGSDSKLRSIEKKPGSINFKLEGFYAAREFYAPDYSLVDRNNPRPDRRTTLYWKPSIVSNGYKKTELVFYSGDVQGKFQIKIEGITEAGIPFYTTSFLDVQ</sequence>
<keyword evidence="4" id="KW-1185">Reference proteome</keyword>
<keyword evidence="3" id="KW-0675">Receptor</keyword>
<dbReference type="GO" id="GO:0009279">
    <property type="term" value="C:cell outer membrane"/>
    <property type="evidence" value="ECO:0007669"/>
    <property type="project" value="UniProtKB-SubCell"/>
</dbReference>
<dbReference type="Gene3D" id="2.60.40.1930">
    <property type="match status" value="1"/>
</dbReference>
<evidence type="ECO:0000313" key="4">
    <source>
        <dbReference type="Proteomes" id="UP001139461"/>
    </source>
</evidence>
<keyword evidence="1" id="KW-0998">Cell outer membrane</keyword>
<reference evidence="3" key="1">
    <citation type="submission" date="2021-09" db="EMBL/GenBank/DDBJ databases">
        <title>Genome of Aequorivita sp. strain F47161.</title>
        <authorList>
            <person name="Wang Y."/>
        </authorList>
    </citation>
    <scope>NUCLEOTIDE SEQUENCE</scope>
    <source>
        <strain evidence="3">F47161</strain>
    </source>
</reference>
<dbReference type="EMBL" id="JAIRBA010000013">
    <property type="protein sequence ID" value="MCG2418994.1"/>
    <property type="molecule type" value="Genomic_DNA"/>
</dbReference>
<keyword evidence="1" id="KW-0472">Membrane</keyword>
<name>A0A9X1QYP2_9FLAO</name>
<gene>
    <name evidence="3" type="ORF">K8089_08155</name>
</gene>
<dbReference type="Gene3D" id="2.170.130.10">
    <property type="entry name" value="TonB-dependent receptor, plug domain"/>
    <property type="match status" value="1"/>
</dbReference>
<dbReference type="Proteomes" id="UP001139461">
    <property type="component" value="Unassembled WGS sequence"/>
</dbReference>
<feature type="domain" description="TonB-dependent receptor plug" evidence="2">
    <location>
        <begin position="632"/>
        <end position="721"/>
    </location>
</feature>